<gene>
    <name evidence="2" type="ORF">SAMN02746065_101284</name>
</gene>
<sequence length="205" mass="22750">MSEDGVLAEYLLFFYEILYRSGAYFMLRCGQSRIRTRSAHGSFYIQSRYWVLGIRYWMFTVTTFSLFVVAGVHSHVCLLKYLLSGNHSRAAPRWAIGTGQLSCLQFRSGTIARRGGGGGIIPLGSASTTPYLLCPTGHVGYMKLQYTPGPGPLPLGGRHNTILNIQQISPRWHHEPDPPGIQPLNHLFCNIQPGPPGPASGQYQR</sequence>
<feature type="transmembrane region" description="Helical" evidence="1">
    <location>
        <begin position="56"/>
        <end position="83"/>
    </location>
</feature>
<keyword evidence="1" id="KW-0472">Membrane</keyword>
<keyword evidence="3" id="KW-1185">Reference proteome</keyword>
<dbReference type="Proteomes" id="UP000192418">
    <property type="component" value="Unassembled WGS sequence"/>
</dbReference>
<dbReference type="AlphaFoldDB" id="A0A1W1YRJ2"/>
<organism evidence="2 3">
    <name type="scientific">Desulfocicer vacuolatum DSM 3385</name>
    <dbReference type="NCBI Taxonomy" id="1121400"/>
    <lineage>
        <taxon>Bacteria</taxon>
        <taxon>Pseudomonadati</taxon>
        <taxon>Thermodesulfobacteriota</taxon>
        <taxon>Desulfobacteria</taxon>
        <taxon>Desulfobacterales</taxon>
        <taxon>Desulfobacteraceae</taxon>
        <taxon>Desulfocicer</taxon>
    </lineage>
</organism>
<evidence type="ECO:0000256" key="1">
    <source>
        <dbReference type="SAM" id="Phobius"/>
    </source>
</evidence>
<evidence type="ECO:0000313" key="3">
    <source>
        <dbReference type="Proteomes" id="UP000192418"/>
    </source>
</evidence>
<protein>
    <submittedName>
        <fullName evidence="2">Uncharacterized protein</fullName>
    </submittedName>
</protein>
<reference evidence="2 3" key="1">
    <citation type="submission" date="2017-04" db="EMBL/GenBank/DDBJ databases">
        <authorList>
            <person name="Afonso C.L."/>
            <person name="Miller P.J."/>
            <person name="Scott M.A."/>
            <person name="Spackman E."/>
            <person name="Goraichik I."/>
            <person name="Dimitrov K.M."/>
            <person name="Suarez D.L."/>
            <person name="Swayne D.E."/>
        </authorList>
    </citation>
    <scope>NUCLEOTIDE SEQUENCE [LARGE SCALE GENOMIC DNA]</scope>
    <source>
        <strain evidence="2 3">DSM 3385</strain>
    </source>
</reference>
<keyword evidence="1" id="KW-1133">Transmembrane helix</keyword>
<accession>A0A1W1YRJ2</accession>
<proteinExistence type="predicted"/>
<dbReference type="EMBL" id="FWXY01000001">
    <property type="protein sequence ID" value="SMC38779.1"/>
    <property type="molecule type" value="Genomic_DNA"/>
</dbReference>
<keyword evidence="1" id="KW-0812">Transmembrane</keyword>
<evidence type="ECO:0000313" key="2">
    <source>
        <dbReference type="EMBL" id="SMC38779.1"/>
    </source>
</evidence>
<feature type="transmembrane region" description="Helical" evidence="1">
    <location>
        <begin position="6"/>
        <end position="27"/>
    </location>
</feature>
<name>A0A1W1YRJ2_9BACT</name>